<evidence type="ECO:0000313" key="3">
    <source>
        <dbReference type="EMBL" id="MBP2702279.1"/>
    </source>
</evidence>
<keyword evidence="2" id="KW-0472">Membrane</keyword>
<feature type="region of interest" description="Disordered" evidence="1">
    <location>
        <begin position="264"/>
        <end position="323"/>
    </location>
</feature>
<name>A0A940WKN7_9ACTN</name>
<dbReference type="RefSeq" id="WP_210153593.1">
    <property type="nucleotide sequence ID" value="NZ_JAFCNB010000001.1"/>
</dbReference>
<feature type="transmembrane region" description="Helical" evidence="2">
    <location>
        <begin position="35"/>
        <end position="57"/>
    </location>
</feature>
<comment type="caution">
    <text evidence="3">The sequence shown here is derived from an EMBL/GenBank/DDBJ whole genome shotgun (WGS) entry which is preliminary data.</text>
</comment>
<gene>
    <name evidence="3" type="ORF">JOL79_00530</name>
</gene>
<keyword evidence="2" id="KW-0812">Transmembrane</keyword>
<protein>
    <submittedName>
        <fullName evidence="3">Uncharacterized protein</fullName>
    </submittedName>
</protein>
<evidence type="ECO:0000256" key="2">
    <source>
        <dbReference type="SAM" id="Phobius"/>
    </source>
</evidence>
<evidence type="ECO:0000256" key="1">
    <source>
        <dbReference type="SAM" id="MobiDB-lite"/>
    </source>
</evidence>
<reference evidence="3" key="1">
    <citation type="submission" date="2021-02" db="EMBL/GenBank/DDBJ databases">
        <title>Draft genome sequence of Microbispora sp. RL4-1S isolated from rice leaves in Thailand.</title>
        <authorList>
            <person name="Muangham S."/>
            <person name="Duangmal K."/>
        </authorList>
    </citation>
    <scope>NUCLEOTIDE SEQUENCE</scope>
    <source>
        <strain evidence="3">RL4-1S</strain>
    </source>
</reference>
<dbReference type="Proteomes" id="UP000674234">
    <property type="component" value="Unassembled WGS sequence"/>
</dbReference>
<dbReference type="EMBL" id="JAFCNB010000001">
    <property type="protein sequence ID" value="MBP2702279.1"/>
    <property type="molecule type" value="Genomic_DNA"/>
</dbReference>
<organism evidence="3 4">
    <name type="scientific">Microbispora oryzae</name>
    <dbReference type="NCBI Taxonomy" id="2806554"/>
    <lineage>
        <taxon>Bacteria</taxon>
        <taxon>Bacillati</taxon>
        <taxon>Actinomycetota</taxon>
        <taxon>Actinomycetes</taxon>
        <taxon>Streptosporangiales</taxon>
        <taxon>Streptosporangiaceae</taxon>
        <taxon>Microbispora</taxon>
    </lineage>
</organism>
<feature type="compositionally biased region" description="Low complexity" evidence="1">
    <location>
        <begin position="312"/>
        <end position="323"/>
    </location>
</feature>
<keyword evidence="2" id="KW-1133">Transmembrane helix</keyword>
<proteinExistence type="predicted"/>
<keyword evidence="4" id="KW-1185">Reference proteome</keyword>
<accession>A0A940WKN7</accession>
<evidence type="ECO:0000313" key="4">
    <source>
        <dbReference type="Proteomes" id="UP000674234"/>
    </source>
</evidence>
<dbReference type="AlphaFoldDB" id="A0A940WKN7"/>
<sequence>MTKRKRRPTAPAERWTGSALSEFGLSEGQQKVLRWGGSVVGLIALALVLTLTVNAFAGGQTAASPAQPDSALGQARPSAFQAWPQVKEFAPIADRKADGSPLTVQELFGARTLSSGKVTLRRIAGRLDPGCASVVWGEALAGALSSAGCTQAVRGLYATANGVYVAQYTMFNLADEQAANEFVQSLDTLYRGGWVRPLESQKAAFGAYSEGSAQAMGHYAGVIWIGRSDGAEPGEKDDFVMLGLAVRSAEKALFRRVVKVAGLPDVTAAPGPGDTAQPSEAAPTDPGTTTSTTPGTTTGTTTGSPGTGTGTGTAAATPSEPPQ</sequence>
<feature type="compositionally biased region" description="Low complexity" evidence="1">
    <location>
        <begin position="281"/>
        <end position="304"/>
    </location>
</feature>